<comment type="caution">
    <text evidence="7">The sequence shown here is derived from an EMBL/GenBank/DDBJ whole genome shotgun (WGS) entry which is preliminary data.</text>
</comment>
<dbReference type="PANTHER" id="PTHR46577:SF1">
    <property type="entry name" value="HTH-TYPE TRANSCRIPTIONAL REGULATORY PROTEIN GABR"/>
    <property type="match status" value="1"/>
</dbReference>
<dbReference type="CDD" id="cd07377">
    <property type="entry name" value="WHTH_GntR"/>
    <property type="match status" value="1"/>
</dbReference>
<dbReference type="InterPro" id="IPR036390">
    <property type="entry name" value="WH_DNA-bd_sf"/>
</dbReference>
<dbReference type="Gene3D" id="1.10.10.10">
    <property type="entry name" value="Winged helix-like DNA-binding domain superfamily/Winged helix DNA-binding domain"/>
    <property type="match status" value="1"/>
</dbReference>
<keyword evidence="3" id="KW-0805">Transcription regulation</keyword>
<gene>
    <name evidence="7" type="ORF">E1832_10855</name>
</gene>
<dbReference type="SUPFAM" id="SSF53383">
    <property type="entry name" value="PLP-dependent transferases"/>
    <property type="match status" value="1"/>
</dbReference>
<sequence length="472" mass="51341">MGTLTEASGPKYKAVADRIRRAVQAGKLSAGERLPPVRELAYQLEITPGTVARAYTVLTDEGVLQAEVGRGTFVAGRSGQGDGMDTAAEPELGFELDVAPHNNEAGDGYYVNLFSPHLPNVGQAALIRELLTEVAQNPPSGFMHYPSRDAARPARQAAAHWLSHAAVGRVRESDVVFANGGQNALGLVMQTVLRGRRPVVLVEELFYPGFRRAAELLRADVVAVEMDADGIIPEALDAAARTHDAQILCTSPEAHNPTATYTPEDRRRAIAEVARKRDLQILDDNCYNMKAGAGPSYRLLAPERSWYVTSISKNITPALRVGFALAPPDRTAHLRRSAEQGFFGLATPLSDLMARLLVDPRLDAIADRVLDVTREYVQCAVNELGGYQLVWRPDVPFLWLTLPAGWRAGAFVQAAEARGVRLRPAEDFVLRTARAPHAVRLSVNTGVTLGAFARAMQRLRDLLGNPPEQITV</sequence>
<dbReference type="AlphaFoldDB" id="A0A4R5V670"/>
<dbReference type="InterPro" id="IPR036388">
    <property type="entry name" value="WH-like_DNA-bd_sf"/>
</dbReference>
<dbReference type="GO" id="GO:0030170">
    <property type="term" value="F:pyridoxal phosphate binding"/>
    <property type="evidence" value="ECO:0007669"/>
    <property type="project" value="InterPro"/>
</dbReference>
<evidence type="ECO:0000256" key="5">
    <source>
        <dbReference type="ARBA" id="ARBA00023163"/>
    </source>
</evidence>
<evidence type="ECO:0000259" key="6">
    <source>
        <dbReference type="PROSITE" id="PS50949"/>
    </source>
</evidence>
<accession>A0A4R5V670</accession>
<dbReference type="GO" id="GO:0003677">
    <property type="term" value="F:DNA binding"/>
    <property type="evidence" value="ECO:0007669"/>
    <property type="project" value="UniProtKB-KW"/>
</dbReference>
<dbReference type="GO" id="GO:0008483">
    <property type="term" value="F:transaminase activity"/>
    <property type="evidence" value="ECO:0007669"/>
    <property type="project" value="UniProtKB-KW"/>
</dbReference>
<keyword evidence="7" id="KW-0808">Transferase</keyword>
<evidence type="ECO:0000256" key="3">
    <source>
        <dbReference type="ARBA" id="ARBA00023015"/>
    </source>
</evidence>
<dbReference type="PANTHER" id="PTHR46577">
    <property type="entry name" value="HTH-TYPE TRANSCRIPTIONAL REGULATORY PROTEIN GABR"/>
    <property type="match status" value="1"/>
</dbReference>
<evidence type="ECO:0000313" key="7">
    <source>
        <dbReference type="EMBL" id="TDK47498.1"/>
    </source>
</evidence>
<dbReference type="Pfam" id="PF00392">
    <property type="entry name" value="GntR"/>
    <property type="match status" value="1"/>
</dbReference>
<dbReference type="SUPFAM" id="SSF46785">
    <property type="entry name" value="Winged helix' DNA-binding domain"/>
    <property type="match status" value="1"/>
</dbReference>
<evidence type="ECO:0000256" key="1">
    <source>
        <dbReference type="ARBA" id="ARBA00005384"/>
    </source>
</evidence>
<reference evidence="7 8" key="1">
    <citation type="submission" date="2019-03" db="EMBL/GenBank/DDBJ databases">
        <title>Ruegeria lutea sp. nov., a novel strain, isolated from marine sediment, the Masan Bay, South Korea.</title>
        <authorList>
            <person name="Kim J."/>
            <person name="Kim D.-Y."/>
            <person name="Lee S.-S."/>
        </authorList>
    </citation>
    <scope>NUCLEOTIDE SEQUENCE [LARGE SCALE GENOMIC DNA]</scope>
    <source>
        <strain evidence="7 8">318-1</strain>
    </source>
</reference>
<keyword evidence="2" id="KW-0663">Pyridoxal phosphate</keyword>
<dbReference type="InterPro" id="IPR051446">
    <property type="entry name" value="HTH_trans_reg/aminotransferase"/>
</dbReference>
<dbReference type="InterPro" id="IPR000524">
    <property type="entry name" value="Tscrpt_reg_HTH_GntR"/>
</dbReference>
<dbReference type="EMBL" id="SMUV01000065">
    <property type="protein sequence ID" value="TDK47498.1"/>
    <property type="molecule type" value="Genomic_DNA"/>
</dbReference>
<keyword evidence="5" id="KW-0804">Transcription</keyword>
<keyword evidence="8" id="KW-1185">Reference proteome</keyword>
<evidence type="ECO:0000256" key="4">
    <source>
        <dbReference type="ARBA" id="ARBA00023125"/>
    </source>
</evidence>
<dbReference type="InterPro" id="IPR015421">
    <property type="entry name" value="PyrdxlP-dep_Trfase_major"/>
</dbReference>
<dbReference type="InterPro" id="IPR015422">
    <property type="entry name" value="PyrdxlP-dep_Trfase_small"/>
</dbReference>
<dbReference type="Proteomes" id="UP000295301">
    <property type="component" value="Unassembled WGS sequence"/>
</dbReference>
<dbReference type="PROSITE" id="PS50949">
    <property type="entry name" value="HTH_GNTR"/>
    <property type="match status" value="1"/>
</dbReference>
<evidence type="ECO:0000256" key="2">
    <source>
        <dbReference type="ARBA" id="ARBA00022898"/>
    </source>
</evidence>
<keyword evidence="4" id="KW-0238">DNA-binding</keyword>
<evidence type="ECO:0000313" key="8">
    <source>
        <dbReference type="Proteomes" id="UP000295301"/>
    </source>
</evidence>
<dbReference type="Pfam" id="PF00155">
    <property type="entry name" value="Aminotran_1_2"/>
    <property type="match status" value="1"/>
</dbReference>
<organism evidence="7 8">
    <name type="scientific">Antarcticimicrobium luteum</name>
    <dbReference type="NCBI Taxonomy" id="2547397"/>
    <lineage>
        <taxon>Bacteria</taxon>
        <taxon>Pseudomonadati</taxon>
        <taxon>Pseudomonadota</taxon>
        <taxon>Alphaproteobacteria</taxon>
        <taxon>Rhodobacterales</taxon>
        <taxon>Paracoccaceae</taxon>
        <taxon>Antarcticimicrobium</taxon>
    </lineage>
</organism>
<dbReference type="InterPro" id="IPR015424">
    <property type="entry name" value="PyrdxlP-dep_Trfase"/>
</dbReference>
<dbReference type="SMART" id="SM00345">
    <property type="entry name" value="HTH_GNTR"/>
    <property type="match status" value="1"/>
</dbReference>
<keyword evidence="7" id="KW-0032">Aminotransferase</keyword>
<protein>
    <submittedName>
        <fullName evidence="7">PLP-dependent aminotransferase family protein</fullName>
    </submittedName>
</protein>
<feature type="domain" description="HTH gntR-type" evidence="6">
    <location>
        <begin position="9"/>
        <end position="77"/>
    </location>
</feature>
<dbReference type="Gene3D" id="3.90.1150.10">
    <property type="entry name" value="Aspartate Aminotransferase, domain 1"/>
    <property type="match status" value="1"/>
</dbReference>
<comment type="similarity">
    <text evidence="1">In the C-terminal section; belongs to the class-I pyridoxal-phosphate-dependent aminotransferase family.</text>
</comment>
<dbReference type="CDD" id="cd00609">
    <property type="entry name" value="AAT_like"/>
    <property type="match status" value="1"/>
</dbReference>
<name>A0A4R5V670_9RHOB</name>
<proteinExistence type="inferred from homology"/>
<dbReference type="Gene3D" id="3.40.640.10">
    <property type="entry name" value="Type I PLP-dependent aspartate aminotransferase-like (Major domain)"/>
    <property type="match status" value="1"/>
</dbReference>
<dbReference type="OrthoDB" id="9804020at2"/>
<dbReference type="InterPro" id="IPR004839">
    <property type="entry name" value="Aminotransferase_I/II_large"/>
</dbReference>
<dbReference type="GO" id="GO:0003700">
    <property type="term" value="F:DNA-binding transcription factor activity"/>
    <property type="evidence" value="ECO:0007669"/>
    <property type="project" value="InterPro"/>
</dbReference>